<accession>A0A1D7VJI4</accession>
<dbReference type="AlphaFoldDB" id="A0A1D7VJI4"/>
<dbReference type="KEGG" id="slc:SL103_12190"/>
<evidence type="ECO:0000313" key="3">
    <source>
        <dbReference type="Proteomes" id="UP000094094"/>
    </source>
</evidence>
<name>A0A1D7VJI4_9ACTN</name>
<sequence length="158" mass="16001">MLAECLDDAWCIPGDGAIADHLVFCGDIAVAVLGRCAGPAAVVSGIAQLCGGVPQLPVGTSLQQDAVEAGVGVQPAFAEGSVIAEVRSAGEVVVCHEQIRLPLDGAGGDGLPDHVGFDEYAGLGQLLQALGGDGDDPEPLLRREGRQSLADQPGQRLP</sequence>
<proteinExistence type="predicted"/>
<dbReference type="Proteomes" id="UP000094094">
    <property type="component" value="Chromosome"/>
</dbReference>
<gene>
    <name evidence="2" type="ORF">SL103_12190</name>
</gene>
<dbReference type="EMBL" id="CP017157">
    <property type="protein sequence ID" value="AOP46909.1"/>
    <property type="molecule type" value="Genomic_DNA"/>
</dbReference>
<evidence type="ECO:0000313" key="2">
    <source>
        <dbReference type="EMBL" id="AOP46909.1"/>
    </source>
</evidence>
<protein>
    <submittedName>
        <fullName evidence="2">Uncharacterized protein</fullName>
    </submittedName>
</protein>
<evidence type="ECO:0000256" key="1">
    <source>
        <dbReference type="SAM" id="MobiDB-lite"/>
    </source>
</evidence>
<organism evidence="2 3">
    <name type="scientific">Streptomyces lydicus</name>
    <dbReference type="NCBI Taxonomy" id="47763"/>
    <lineage>
        <taxon>Bacteria</taxon>
        <taxon>Bacillati</taxon>
        <taxon>Actinomycetota</taxon>
        <taxon>Actinomycetes</taxon>
        <taxon>Kitasatosporales</taxon>
        <taxon>Streptomycetaceae</taxon>
        <taxon>Streptomyces</taxon>
    </lineage>
</organism>
<reference evidence="2 3" key="1">
    <citation type="submission" date="2016-09" db="EMBL/GenBank/DDBJ databases">
        <title>Complete genome sequencing of Streptomyces lydicus 103 and metabolic pathways analysis of antibiotic biosynthesis.</title>
        <authorList>
            <person name="Jia N."/>
            <person name="Ding M.-Z."/>
            <person name="Gao F."/>
            <person name="Yuan Y.-J."/>
        </authorList>
    </citation>
    <scope>NUCLEOTIDE SEQUENCE [LARGE SCALE GENOMIC DNA]</scope>
    <source>
        <strain evidence="2 3">103</strain>
    </source>
</reference>
<keyword evidence="3" id="KW-1185">Reference proteome</keyword>
<feature type="region of interest" description="Disordered" evidence="1">
    <location>
        <begin position="131"/>
        <end position="158"/>
    </location>
</feature>